<keyword evidence="1" id="KW-0472">Membrane</keyword>
<feature type="transmembrane region" description="Helical" evidence="1">
    <location>
        <begin position="153"/>
        <end position="171"/>
    </location>
</feature>
<dbReference type="EMBL" id="AYEU01000001">
    <property type="protein sequence ID" value="ESK52983.1"/>
    <property type="molecule type" value="Genomic_DNA"/>
</dbReference>
<sequence>MNFKTNMAWLWKMLKKHWFRLFAVIFIFYSFVLPWYVIKYHSNLPPQDQLYKEVGTLNYKSLSARTGYLVGITSHGQTNYFTCRSPMEKRNDCLIHQKFDELKANTGKPAEVLWFKHDQGIGYSQRLVALKVDGKTWVSLKEGERQLSIQREGIDGLTVFALLFMFSILWVQNKLERKKKDMENVKNEKKLI</sequence>
<protein>
    <submittedName>
        <fullName evidence="2">Uncharacterized protein</fullName>
    </submittedName>
</protein>
<dbReference type="PATRIC" id="fig|1341683.3.peg.87"/>
<keyword evidence="1" id="KW-1133">Transmembrane helix</keyword>
<dbReference type="Proteomes" id="UP000018418">
    <property type="component" value="Unassembled WGS sequence"/>
</dbReference>
<evidence type="ECO:0000313" key="3">
    <source>
        <dbReference type="Proteomes" id="UP000018418"/>
    </source>
</evidence>
<organism evidence="2 3">
    <name type="scientific">Acinetobacter brisouii CIP 110357</name>
    <dbReference type="NCBI Taxonomy" id="1341683"/>
    <lineage>
        <taxon>Bacteria</taxon>
        <taxon>Pseudomonadati</taxon>
        <taxon>Pseudomonadota</taxon>
        <taxon>Gammaproteobacteria</taxon>
        <taxon>Moraxellales</taxon>
        <taxon>Moraxellaceae</taxon>
        <taxon>Acinetobacter</taxon>
    </lineage>
</organism>
<keyword evidence="3" id="KW-1185">Reference proteome</keyword>
<accession>V2UEK4</accession>
<name>V2UEK4_9GAMM</name>
<comment type="caution">
    <text evidence="2">The sequence shown here is derived from an EMBL/GenBank/DDBJ whole genome shotgun (WGS) entry which is preliminary data.</text>
</comment>
<proteinExistence type="predicted"/>
<evidence type="ECO:0000313" key="2">
    <source>
        <dbReference type="EMBL" id="ESK52983.1"/>
    </source>
</evidence>
<evidence type="ECO:0000256" key="1">
    <source>
        <dbReference type="SAM" id="Phobius"/>
    </source>
</evidence>
<dbReference type="AlphaFoldDB" id="V2UEK4"/>
<feature type="transmembrane region" description="Helical" evidence="1">
    <location>
        <begin position="21"/>
        <end position="38"/>
    </location>
</feature>
<reference evidence="2 3" key="1">
    <citation type="submission" date="2013-10" db="EMBL/GenBank/DDBJ databases">
        <title>The Genome Sequence of Acinetobacter brisouii CIP 110357.</title>
        <authorList>
            <consortium name="The Broad Institute Genomics Platform"/>
            <consortium name="The Broad Institute Genome Sequencing Center for Infectious Disease"/>
            <person name="Cerqueira G."/>
            <person name="Feldgarden M."/>
            <person name="Courvalin P."/>
            <person name="Grillot-Courvalin C."/>
            <person name="Clermont D."/>
            <person name="Rocha E."/>
            <person name="Yoon E.-J."/>
            <person name="Nemec A."/>
            <person name="Young S.K."/>
            <person name="Zeng Q."/>
            <person name="Gargeya S."/>
            <person name="Fitzgerald M."/>
            <person name="Abouelleil A."/>
            <person name="Alvarado L."/>
            <person name="Berlin A.M."/>
            <person name="Chapman S.B."/>
            <person name="Gainer-Dewar J."/>
            <person name="Goldberg J."/>
            <person name="Gnerre S."/>
            <person name="Griggs A."/>
            <person name="Gujja S."/>
            <person name="Hansen M."/>
            <person name="Howarth C."/>
            <person name="Imamovic A."/>
            <person name="Ireland A."/>
            <person name="Larimer J."/>
            <person name="McCowan C."/>
            <person name="Murphy C."/>
            <person name="Pearson M."/>
            <person name="Poon T.W."/>
            <person name="Priest M."/>
            <person name="Roberts A."/>
            <person name="Saif S."/>
            <person name="Shea T."/>
            <person name="Sykes S."/>
            <person name="Wortman J."/>
            <person name="Nusbaum C."/>
            <person name="Birren B."/>
        </authorList>
    </citation>
    <scope>NUCLEOTIDE SEQUENCE [LARGE SCALE GENOMIC DNA]</scope>
    <source>
        <strain evidence="2 3">CIP 110357</strain>
    </source>
</reference>
<keyword evidence="1" id="KW-0812">Transmembrane</keyword>
<gene>
    <name evidence="2" type="ORF">P255_00088</name>
</gene>
<dbReference type="RefSeq" id="WP_004898913.1">
    <property type="nucleotide sequence ID" value="NZ_BBTI01000003.1"/>
</dbReference>
<dbReference type="HOGENOM" id="CLU_1412461_0_0_6"/>